<comment type="similarity">
    <text evidence="2 7">Belongs to the NDUFAF7 family.</text>
</comment>
<keyword evidence="3 7" id="KW-0489">Methyltransferase</keyword>
<evidence type="ECO:0000256" key="3">
    <source>
        <dbReference type="ARBA" id="ARBA00022603"/>
    </source>
</evidence>
<organism evidence="9 10">
    <name type="scientific">Tetrabaena socialis</name>
    <dbReference type="NCBI Taxonomy" id="47790"/>
    <lineage>
        <taxon>Eukaryota</taxon>
        <taxon>Viridiplantae</taxon>
        <taxon>Chlorophyta</taxon>
        <taxon>core chlorophytes</taxon>
        <taxon>Chlorophyceae</taxon>
        <taxon>CS clade</taxon>
        <taxon>Chlamydomonadales</taxon>
        <taxon>Tetrabaenaceae</taxon>
        <taxon>Tetrabaena</taxon>
    </lineage>
</organism>
<evidence type="ECO:0000256" key="1">
    <source>
        <dbReference type="ARBA" id="ARBA00004173"/>
    </source>
</evidence>
<comment type="caution">
    <text evidence="9">The sequence shown here is derived from an EMBL/GenBank/DDBJ whole genome shotgun (WGS) entry which is preliminary data.</text>
</comment>
<feature type="non-terminal residue" evidence="9">
    <location>
        <position position="201"/>
    </location>
</feature>
<dbReference type="AlphaFoldDB" id="A0A2J7ZFD9"/>
<keyword evidence="10" id="KW-1185">Reference proteome</keyword>
<dbReference type="Proteomes" id="UP000236333">
    <property type="component" value="Unassembled WGS sequence"/>
</dbReference>
<dbReference type="InterPro" id="IPR003788">
    <property type="entry name" value="NDUFAF7"/>
</dbReference>
<gene>
    <name evidence="9" type="ORF">TSOC_015238</name>
</gene>
<dbReference type="EMBL" id="PGGS01004595">
    <property type="protein sequence ID" value="PNG98991.1"/>
    <property type="molecule type" value="Genomic_DNA"/>
</dbReference>
<dbReference type="GO" id="GO:0005739">
    <property type="term" value="C:mitochondrion"/>
    <property type="evidence" value="ECO:0007669"/>
    <property type="project" value="UniProtKB-SubCell"/>
</dbReference>
<dbReference type="PANTHER" id="PTHR12049:SF5">
    <property type="entry name" value="PROTEIN ARGININE METHYLTRANSFERASE NDUFAF7 HOMOLOG, MITOCHONDRIAL"/>
    <property type="match status" value="1"/>
</dbReference>
<evidence type="ECO:0000313" key="10">
    <source>
        <dbReference type="Proteomes" id="UP000236333"/>
    </source>
</evidence>
<evidence type="ECO:0000313" key="9">
    <source>
        <dbReference type="EMBL" id="PNG98991.1"/>
    </source>
</evidence>
<accession>A0A2J7ZFD9</accession>
<reference evidence="9 10" key="1">
    <citation type="journal article" date="2017" name="Mol. Biol. Evol.">
        <title>The 4-celled Tetrabaena socialis nuclear genome reveals the essential components for genetic control of cell number at the origin of multicellularity in the volvocine lineage.</title>
        <authorList>
            <person name="Featherston J."/>
            <person name="Arakaki Y."/>
            <person name="Hanschen E.R."/>
            <person name="Ferris P.J."/>
            <person name="Michod R.E."/>
            <person name="Olson B.J.S.C."/>
            <person name="Nozaki H."/>
            <person name="Durand P.M."/>
        </authorList>
    </citation>
    <scope>NUCLEOTIDE SEQUENCE [LARGE SCALE GENOMIC DNA]</scope>
    <source>
        <strain evidence="9 10">NIES-571</strain>
    </source>
</reference>
<evidence type="ECO:0000256" key="4">
    <source>
        <dbReference type="ARBA" id="ARBA00022679"/>
    </source>
</evidence>
<comment type="function">
    <text evidence="7">Arginine methyltransferase involved in the assembly or stability of mitochondrial NADH:ubiquinone oxidoreductase complex (complex I).</text>
</comment>
<dbReference type="GO" id="GO:0035243">
    <property type="term" value="F:protein-arginine omega-N symmetric methyltransferase activity"/>
    <property type="evidence" value="ECO:0007669"/>
    <property type="project" value="UniProtKB-EC"/>
</dbReference>
<feature type="non-terminal residue" evidence="9">
    <location>
        <position position="1"/>
    </location>
</feature>
<evidence type="ECO:0000256" key="2">
    <source>
        <dbReference type="ARBA" id="ARBA00005891"/>
    </source>
</evidence>
<keyword evidence="5 7" id="KW-0496">Mitochondrion</keyword>
<feature type="compositionally biased region" description="Pro residues" evidence="8">
    <location>
        <begin position="1"/>
        <end position="12"/>
    </location>
</feature>
<dbReference type="OrthoDB" id="17415at2759"/>
<dbReference type="EC" id="2.1.1.320" evidence="7"/>
<protein>
    <recommendedName>
        <fullName evidence="7">Protein arginine methyltransferase NDUFAF7</fullName>
        <ecNumber evidence="7">2.1.1.320</ecNumber>
    </recommendedName>
</protein>
<proteinExistence type="inferred from homology"/>
<evidence type="ECO:0000256" key="5">
    <source>
        <dbReference type="ARBA" id="ARBA00023128"/>
    </source>
</evidence>
<comment type="subcellular location">
    <subcellularLocation>
        <location evidence="1 7">Mitochondrion</location>
    </subcellularLocation>
</comment>
<sequence length="201" mass="20703">PLRAIPPPPSAPPADAQPTSRDEVLWLPTAAAAFFELLHAVRPNHSLIAADFDKLPDVQLPGRNAPLIAQKVGGRNIDHGTLLVPWGTADIFFPTDFDALCHLYSAAAKHVWGSGPASAPALVPASAPVSTVSAAPAAAAAAATAAVGEAAVGTAAVVDVAVGSVNAEHFRQGAVLKRYREMFNTATICAFNPMVDDFVNA</sequence>
<dbReference type="GO" id="GO:0032259">
    <property type="term" value="P:methylation"/>
    <property type="evidence" value="ECO:0007669"/>
    <property type="project" value="UniProtKB-KW"/>
</dbReference>
<evidence type="ECO:0000256" key="6">
    <source>
        <dbReference type="ARBA" id="ARBA00048612"/>
    </source>
</evidence>
<feature type="region of interest" description="Disordered" evidence="8">
    <location>
        <begin position="1"/>
        <end position="20"/>
    </location>
</feature>
<dbReference type="PANTHER" id="PTHR12049">
    <property type="entry name" value="PROTEIN ARGININE METHYLTRANSFERASE NDUFAF7, MITOCHONDRIAL"/>
    <property type="match status" value="1"/>
</dbReference>
<dbReference type="Pfam" id="PF02636">
    <property type="entry name" value="Methyltransf_28"/>
    <property type="match status" value="1"/>
</dbReference>
<keyword evidence="4 7" id="KW-0808">Transferase</keyword>
<evidence type="ECO:0000256" key="7">
    <source>
        <dbReference type="RuleBase" id="RU364114"/>
    </source>
</evidence>
<comment type="catalytic activity">
    <reaction evidence="6 7">
        <text>L-arginyl-[protein] + 2 S-adenosyl-L-methionine = N(omega),N(omega)'-dimethyl-L-arginyl-[protein] + 2 S-adenosyl-L-homocysteine + 2 H(+)</text>
        <dbReference type="Rhea" id="RHEA:48108"/>
        <dbReference type="Rhea" id="RHEA-COMP:10532"/>
        <dbReference type="Rhea" id="RHEA-COMP:11992"/>
        <dbReference type="ChEBI" id="CHEBI:15378"/>
        <dbReference type="ChEBI" id="CHEBI:29965"/>
        <dbReference type="ChEBI" id="CHEBI:57856"/>
        <dbReference type="ChEBI" id="CHEBI:59789"/>
        <dbReference type="ChEBI" id="CHEBI:88221"/>
        <dbReference type="EC" id="2.1.1.320"/>
    </reaction>
</comment>
<evidence type="ECO:0000256" key="8">
    <source>
        <dbReference type="SAM" id="MobiDB-lite"/>
    </source>
</evidence>
<name>A0A2J7ZFD9_9CHLO</name>